<evidence type="ECO:0000313" key="5">
    <source>
        <dbReference type="EMBL" id="MBC5647728.1"/>
    </source>
</evidence>
<dbReference type="Proteomes" id="UP000606889">
    <property type="component" value="Unassembled WGS sequence"/>
</dbReference>
<feature type="region of interest" description="Disordered" evidence="1">
    <location>
        <begin position="488"/>
        <end position="575"/>
    </location>
</feature>
<keyword evidence="2" id="KW-1133">Transmembrane helix</keyword>
<feature type="compositionally biased region" description="Low complexity" evidence="1">
    <location>
        <begin position="513"/>
        <end position="536"/>
    </location>
</feature>
<dbReference type="Pfam" id="PF01345">
    <property type="entry name" value="DUF11"/>
    <property type="match status" value="1"/>
</dbReference>
<dbReference type="InterPro" id="IPR047589">
    <property type="entry name" value="DUF11_rpt"/>
</dbReference>
<feature type="transmembrane region" description="Helical" evidence="2">
    <location>
        <begin position="457"/>
        <end position="479"/>
    </location>
</feature>
<gene>
    <name evidence="5" type="ORF">H8S18_05225</name>
</gene>
<sequence length="575" mass="61220">MKKIVSILLTAILAVTLCISMSATAFAEGKVTITASVSPSSLTGAGTVSVKVTVQNDTDSEINDVTVIFPGDDSENIGSISAGDAGTRSDNEWYVSEDMLDTDLTFSATFTDVNGNSQTVKTKSLTIAKKESTVAATATASVSKDTIEKGEKVKFTFKLKNEGNVTLEEASLKAPPLSDGDQLGKTFSLEPGETKIMTWETPLNESIDVKPVFSYTADGEKGTAKAGTVSVTIDGEAQASATPEADSLEVVATANNTQVKAGEQVSFEVTVRNHGSEDLKNLKVTDADGNKVTFTGTQLEAGSAAKGTLEVALQETTNFVFTATAEDADGNSVKAASDPVEITVDTIDLTSALTMDVAFIPEVSKAGPVDFTFKVKNSTGQEIKNIVISEATLGQIAAIPSMTEAEQDITQSIQVDQTTSFVFTISGELPDGTKLESQTQQPATVTVKQAFGGMSTMLILLLIVVIAIAVVAITLGVFIHKNKKAGYTAFGKRRDGGPSPQQRPRQGNGGNRPGAQQHYQERPPQVRQQQQRSRAQMPREEIEPRQQRPQAPRQKQQRPPIPKKGGKGYSDRNKF</sequence>
<feature type="compositionally biased region" description="Basic and acidic residues" evidence="1">
    <location>
        <begin position="537"/>
        <end position="546"/>
    </location>
</feature>
<keyword evidence="2" id="KW-0472">Membrane</keyword>
<dbReference type="NCBIfam" id="TIGR01451">
    <property type="entry name" value="B_ant_repeat"/>
    <property type="match status" value="1"/>
</dbReference>
<proteinExistence type="predicted"/>
<evidence type="ECO:0000256" key="1">
    <source>
        <dbReference type="SAM" id="MobiDB-lite"/>
    </source>
</evidence>
<feature type="domain" description="DUF11" evidence="4">
    <location>
        <begin position="248"/>
        <end position="331"/>
    </location>
</feature>
<protein>
    <submittedName>
        <fullName evidence="5">DUF11 domain-containing protein</fullName>
    </submittedName>
</protein>
<keyword evidence="6" id="KW-1185">Reference proteome</keyword>
<dbReference type="Gene3D" id="2.60.40.10">
    <property type="entry name" value="Immunoglobulins"/>
    <property type="match status" value="1"/>
</dbReference>
<evidence type="ECO:0000256" key="2">
    <source>
        <dbReference type="SAM" id="Phobius"/>
    </source>
</evidence>
<accession>A0ABR7EEY6</accession>
<feature type="compositionally biased region" description="Low complexity" evidence="1">
    <location>
        <begin position="547"/>
        <end position="558"/>
    </location>
</feature>
<evidence type="ECO:0000256" key="3">
    <source>
        <dbReference type="SAM" id="SignalP"/>
    </source>
</evidence>
<dbReference type="EMBL" id="JACOON010000002">
    <property type="protein sequence ID" value="MBC5647728.1"/>
    <property type="molecule type" value="Genomic_DNA"/>
</dbReference>
<dbReference type="InterPro" id="IPR001434">
    <property type="entry name" value="OmcB-like_DUF11"/>
</dbReference>
<name>A0ABR7EEY6_9FIRM</name>
<feature type="chain" id="PRO_5045281881" evidence="3">
    <location>
        <begin position="28"/>
        <end position="575"/>
    </location>
</feature>
<dbReference type="InterPro" id="IPR013783">
    <property type="entry name" value="Ig-like_fold"/>
</dbReference>
<feature type="signal peptide" evidence="3">
    <location>
        <begin position="1"/>
        <end position="27"/>
    </location>
</feature>
<keyword evidence="2" id="KW-0812">Transmembrane</keyword>
<evidence type="ECO:0000313" key="6">
    <source>
        <dbReference type="Proteomes" id="UP000606889"/>
    </source>
</evidence>
<comment type="caution">
    <text evidence="5">The sequence shown here is derived from an EMBL/GenBank/DDBJ whole genome shotgun (WGS) entry which is preliminary data.</text>
</comment>
<feature type="compositionally biased region" description="Low complexity" evidence="1">
    <location>
        <begin position="497"/>
        <end position="506"/>
    </location>
</feature>
<reference evidence="5 6" key="1">
    <citation type="submission" date="2020-08" db="EMBL/GenBank/DDBJ databases">
        <title>Genome public.</title>
        <authorList>
            <person name="Liu C."/>
            <person name="Sun Q."/>
        </authorList>
    </citation>
    <scope>NUCLEOTIDE SEQUENCE [LARGE SCALE GENOMIC DNA]</scope>
    <source>
        <strain evidence="5 6">NSJ-35</strain>
    </source>
</reference>
<keyword evidence="3" id="KW-0732">Signal</keyword>
<organism evidence="5 6">
    <name type="scientific">Christensenella tenuis</name>
    <dbReference type="NCBI Taxonomy" id="2763033"/>
    <lineage>
        <taxon>Bacteria</taxon>
        <taxon>Bacillati</taxon>
        <taxon>Bacillota</taxon>
        <taxon>Clostridia</taxon>
        <taxon>Christensenellales</taxon>
        <taxon>Christensenellaceae</taxon>
        <taxon>Christensenella</taxon>
    </lineage>
</organism>
<evidence type="ECO:0000259" key="4">
    <source>
        <dbReference type="Pfam" id="PF01345"/>
    </source>
</evidence>
<dbReference type="RefSeq" id="WP_186857245.1">
    <property type="nucleotide sequence ID" value="NZ_JACOON010000002.1"/>
</dbReference>